<dbReference type="EMBL" id="CM047899">
    <property type="protein sequence ID" value="KAJ0101743.1"/>
    <property type="molecule type" value="Genomic_DNA"/>
</dbReference>
<comment type="caution">
    <text evidence="1">The sequence shown here is derived from an EMBL/GenBank/DDBJ whole genome shotgun (WGS) entry which is preliminary data.</text>
</comment>
<evidence type="ECO:0000313" key="2">
    <source>
        <dbReference type="Proteomes" id="UP001164250"/>
    </source>
</evidence>
<reference evidence="2" key="1">
    <citation type="journal article" date="2023" name="G3 (Bethesda)">
        <title>Genome assembly and association tests identify interacting loci associated with vigor, precocity, and sex in interspecific pistachio rootstocks.</title>
        <authorList>
            <person name="Palmer W."/>
            <person name="Jacygrad E."/>
            <person name="Sagayaradj S."/>
            <person name="Cavanaugh K."/>
            <person name="Han R."/>
            <person name="Bertier L."/>
            <person name="Beede B."/>
            <person name="Kafkas S."/>
            <person name="Golino D."/>
            <person name="Preece J."/>
            <person name="Michelmore R."/>
        </authorList>
    </citation>
    <scope>NUCLEOTIDE SEQUENCE [LARGE SCALE GENOMIC DNA]</scope>
</reference>
<protein>
    <submittedName>
        <fullName evidence="1">Uncharacterized protein</fullName>
    </submittedName>
</protein>
<keyword evidence="2" id="KW-1185">Reference proteome</keyword>
<name>A0ACC1BRY4_9ROSI</name>
<gene>
    <name evidence="1" type="ORF">Patl1_05376</name>
</gene>
<sequence length="71" mass="7626">MHLCSQTYSLVGGAIQCKLPDKCAGVCVSTTNRNFPGRMGHKEGQIYLASPYTAAASALTGYVTDPREFLQ</sequence>
<accession>A0ACC1BRY4</accession>
<dbReference type="Proteomes" id="UP001164250">
    <property type="component" value="Chromosome 3"/>
</dbReference>
<proteinExistence type="predicted"/>
<organism evidence="1 2">
    <name type="scientific">Pistacia atlantica</name>
    <dbReference type="NCBI Taxonomy" id="434234"/>
    <lineage>
        <taxon>Eukaryota</taxon>
        <taxon>Viridiplantae</taxon>
        <taxon>Streptophyta</taxon>
        <taxon>Embryophyta</taxon>
        <taxon>Tracheophyta</taxon>
        <taxon>Spermatophyta</taxon>
        <taxon>Magnoliopsida</taxon>
        <taxon>eudicotyledons</taxon>
        <taxon>Gunneridae</taxon>
        <taxon>Pentapetalae</taxon>
        <taxon>rosids</taxon>
        <taxon>malvids</taxon>
        <taxon>Sapindales</taxon>
        <taxon>Anacardiaceae</taxon>
        <taxon>Pistacia</taxon>
    </lineage>
</organism>
<evidence type="ECO:0000313" key="1">
    <source>
        <dbReference type="EMBL" id="KAJ0101743.1"/>
    </source>
</evidence>